<dbReference type="OrthoDB" id="2974120at2"/>
<evidence type="ECO:0000313" key="2">
    <source>
        <dbReference type="EMBL" id="TQR16357.1"/>
    </source>
</evidence>
<dbReference type="Gene3D" id="2.40.50.140">
    <property type="entry name" value="Nucleic acid-binding proteins"/>
    <property type="match status" value="1"/>
</dbReference>
<dbReference type="RefSeq" id="WP_142606142.1">
    <property type="nucleotide sequence ID" value="NZ_VDGG01000011.1"/>
</dbReference>
<sequence>MKGRSTVAIMLVLTLIAIGAIFYFIMQFYEKNPTQSQPTGYMTGIIVDMNNTSILVVDDLLTEEANKLSVQEAIDNGKDATWFTITMAQRDTLELYDQVKVGYDALAESYPMQGTAKTLEKLNE</sequence>
<dbReference type="InterPro" id="IPR021598">
    <property type="entry name" value="DUF3221"/>
</dbReference>
<comment type="caution">
    <text evidence="2">The sequence shown here is derived from an EMBL/GenBank/DDBJ whole genome shotgun (WGS) entry which is preliminary data.</text>
</comment>
<dbReference type="EMBL" id="VDGG01000011">
    <property type="protein sequence ID" value="TQR16357.1"/>
    <property type="molecule type" value="Genomic_DNA"/>
</dbReference>
<keyword evidence="1" id="KW-1133">Transmembrane helix</keyword>
<keyword evidence="3" id="KW-1185">Reference proteome</keyword>
<keyword evidence="1" id="KW-0812">Transmembrane</keyword>
<reference evidence="2 3" key="1">
    <citation type="submission" date="2019-05" db="EMBL/GenBank/DDBJ databases">
        <title>Psychrobacillus vulpis sp. nov., a new species isolated from feces of a red fox that inhabits in The Tablas de Daimiel Natural Park, Albacete, Spain.</title>
        <authorList>
            <person name="Rodriguez M."/>
            <person name="Reina J.C."/>
            <person name="Bejar V."/>
            <person name="Llamas I."/>
        </authorList>
    </citation>
    <scope>NUCLEOTIDE SEQUENCE [LARGE SCALE GENOMIC DNA]</scope>
    <source>
        <strain evidence="2 3">NHI-2</strain>
    </source>
</reference>
<proteinExistence type="predicted"/>
<evidence type="ECO:0000313" key="3">
    <source>
        <dbReference type="Proteomes" id="UP000318937"/>
    </source>
</evidence>
<dbReference type="Pfam" id="PF11518">
    <property type="entry name" value="DUF3221"/>
    <property type="match status" value="1"/>
</dbReference>
<feature type="transmembrane region" description="Helical" evidence="1">
    <location>
        <begin position="7"/>
        <end position="29"/>
    </location>
</feature>
<dbReference type="AlphaFoldDB" id="A0A544TG14"/>
<dbReference type="Proteomes" id="UP000318937">
    <property type="component" value="Unassembled WGS sequence"/>
</dbReference>
<accession>A0A544TG14</accession>
<name>A0A544TG14_9BACI</name>
<organism evidence="2 3">
    <name type="scientific">Psychrobacillus soli</name>
    <dbReference type="NCBI Taxonomy" id="1543965"/>
    <lineage>
        <taxon>Bacteria</taxon>
        <taxon>Bacillati</taxon>
        <taxon>Bacillota</taxon>
        <taxon>Bacilli</taxon>
        <taxon>Bacillales</taxon>
        <taxon>Bacillaceae</taxon>
        <taxon>Psychrobacillus</taxon>
    </lineage>
</organism>
<protein>
    <submittedName>
        <fullName evidence="2">DUF3810 domain-containing protein</fullName>
    </submittedName>
</protein>
<dbReference type="InterPro" id="IPR012340">
    <property type="entry name" value="NA-bd_OB-fold"/>
</dbReference>
<evidence type="ECO:0000256" key="1">
    <source>
        <dbReference type="SAM" id="Phobius"/>
    </source>
</evidence>
<gene>
    <name evidence="2" type="ORF">FG383_06455</name>
</gene>
<keyword evidence="1" id="KW-0472">Membrane</keyword>